<dbReference type="Proteomes" id="UP000235803">
    <property type="component" value="Unassembled WGS sequence"/>
</dbReference>
<protein>
    <submittedName>
        <fullName evidence="1">Uncharacterized protein</fullName>
    </submittedName>
</protein>
<accession>A0A2N7U1P9</accession>
<dbReference type="EMBL" id="PNRF01000028">
    <property type="protein sequence ID" value="PMR74362.1"/>
    <property type="molecule type" value="Genomic_DNA"/>
</dbReference>
<evidence type="ECO:0000313" key="1">
    <source>
        <dbReference type="EMBL" id="PMR74362.1"/>
    </source>
</evidence>
<reference evidence="1 2" key="1">
    <citation type="submission" date="2018-01" db="EMBL/GenBank/DDBJ databases">
        <title>Halomonas endophytica sp. nov., isolated from storage liquid in the stems of Populus euphratica.</title>
        <authorList>
            <person name="Chen C."/>
        </authorList>
    </citation>
    <scope>NUCLEOTIDE SEQUENCE [LARGE SCALE GENOMIC DNA]</scope>
    <source>
        <strain evidence="1 2">MC28</strain>
    </source>
</reference>
<gene>
    <name evidence="1" type="ORF">C1H69_14005</name>
</gene>
<evidence type="ECO:0000313" key="2">
    <source>
        <dbReference type="Proteomes" id="UP000235803"/>
    </source>
</evidence>
<keyword evidence="2" id="KW-1185">Reference proteome</keyword>
<dbReference type="AlphaFoldDB" id="A0A2N7U1P9"/>
<sequence>MVKESGLMKGRVMKRVSESMKKVIVGVLVLSMTGCFSYQVTPPKNYNESDRLLLSNQWIRENKDSLAEQLVDSIKENHPRTADWFPNVNILSIDVEEEPRHWSRADELKEHLNDIFEMVISDLYGDIHEAQEVDVALRIREASPDINPALYAVLIPYGVACMGTLMMICPLTGRQVMVAEGTFSQDGEEIITLSGAGASRRFMLSPYADDSPQWHSEAETKALIAALVQLTDNFVEHIERQHDL</sequence>
<name>A0A2N7U1P9_9GAMM</name>
<comment type="caution">
    <text evidence="1">The sequence shown here is derived from an EMBL/GenBank/DDBJ whole genome shotgun (WGS) entry which is preliminary data.</text>
</comment>
<dbReference type="PROSITE" id="PS51257">
    <property type="entry name" value="PROKAR_LIPOPROTEIN"/>
    <property type="match status" value="1"/>
</dbReference>
<proteinExistence type="predicted"/>
<organism evidence="1 2">
    <name type="scientific">Billgrantia endophytica</name>
    <dbReference type="NCBI Taxonomy" id="2033802"/>
    <lineage>
        <taxon>Bacteria</taxon>
        <taxon>Pseudomonadati</taxon>
        <taxon>Pseudomonadota</taxon>
        <taxon>Gammaproteobacteria</taxon>
        <taxon>Oceanospirillales</taxon>
        <taxon>Halomonadaceae</taxon>
        <taxon>Billgrantia</taxon>
    </lineage>
</organism>